<keyword evidence="2" id="KW-0805">Transcription regulation</keyword>
<dbReference type="Pfam" id="PF00455">
    <property type="entry name" value="DeoRC"/>
    <property type="match status" value="1"/>
</dbReference>
<dbReference type="InterPro" id="IPR018356">
    <property type="entry name" value="Tscrpt_reg_HTH_DeoR_CS"/>
</dbReference>
<keyword evidence="1" id="KW-0678">Repressor</keyword>
<proteinExistence type="predicted"/>
<protein>
    <submittedName>
        <fullName evidence="6">DeoR/GlpR transcriptional regulator</fullName>
    </submittedName>
</protein>
<reference evidence="6 7" key="1">
    <citation type="submission" date="2021-01" db="EMBL/GenBank/DDBJ databases">
        <title>Roseomonas sp. nov, a bacterium isolated from an oil production mixture in Yumen Oilfield.</title>
        <authorList>
            <person name="Wu D."/>
        </authorList>
    </citation>
    <scope>NUCLEOTIDE SEQUENCE [LARGE SCALE GENOMIC DNA]</scope>
    <source>
        <strain evidence="6 7">ROY-5-3</strain>
    </source>
</reference>
<dbReference type="PROSITE" id="PS51000">
    <property type="entry name" value="HTH_DEOR_2"/>
    <property type="match status" value="1"/>
</dbReference>
<keyword evidence="4" id="KW-0804">Transcription</keyword>
<dbReference type="SMART" id="SM00420">
    <property type="entry name" value="HTH_DEOR"/>
    <property type="match status" value="1"/>
</dbReference>
<dbReference type="Proteomes" id="UP000689967">
    <property type="component" value="Unassembled WGS sequence"/>
</dbReference>
<accession>A0ABS6H7B4</accession>
<feature type="domain" description="HTH deoR-type" evidence="5">
    <location>
        <begin position="11"/>
        <end position="66"/>
    </location>
</feature>
<dbReference type="PROSITE" id="PS00894">
    <property type="entry name" value="HTH_DEOR_1"/>
    <property type="match status" value="1"/>
</dbReference>
<keyword evidence="7" id="KW-1185">Reference proteome</keyword>
<keyword evidence="3" id="KW-0238">DNA-binding</keyword>
<dbReference type="PANTHER" id="PTHR30363:SF4">
    <property type="entry name" value="GLYCEROL-3-PHOSPHATE REGULON REPRESSOR"/>
    <property type="match status" value="1"/>
</dbReference>
<evidence type="ECO:0000256" key="2">
    <source>
        <dbReference type="ARBA" id="ARBA00023015"/>
    </source>
</evidence>
<gene>
    <name evidence="6" type="ORF">JJQ90_12730</name>
</gene>
<evidence type="ECO:0000313" key="6">
    <source>
        <dbReference type="EMBL" id="MBU8544578.1"/>
    </source>
</evidence>
<sequence length="259" mass="26752">MDLPPEQDAAPNPRQQAILRLVAEQGFATIEALARRFGISAQTARRDIIHLSQAGLLQRFHGGAGPVGAVRLGYAEKRERDPAAKSRIGAALAAHLPPRQSIFLDVGTTVEAAAVALAARGGDRVFTNSMVAALAFARAEHPAVHVLPGRLGGGDGSLVGAETAGALAALSLDVAVLACSGFDAAGSPMDFDPEKVAIKRAAMAAARRTVLLCHAEKFGRDALIRIAPARDFATLVTDAAAPPKLGRALEQAGVTILLA</sequence>
<evidence type="ECO:0000256" key="1">
    <source>
        <dbReference type="ARBA" id="ARBA00022491"/>
    </source>
</evidence>
<evidence type="ECO:0000256" key="4">
    <source>
        <dbReference type="ARBA" id="ARBA00023163"/>
    </source>
</evidence>
<organism evidence="6 7">
    <name type="scientific">Falsiroseomonas oleicola</name>
    <dbReference type="NCBI Taxonomy" id="2801474"/>
    <lineage>
        <taxon>Bacteria</taxon>
        <taxon>Pseudomonadati</taxon>
        <taxon>Pseudomonadota</taxon>
        <taxon>Alphaproteobacteria</taxon>
        <taxon>Acetobacterales</taxon>
        <taxon>Roseomonadaceae</taxon>
        <taxon>Falsiroseomonas</taxon>
    </lineage>
</organism>
<dbReference type="InterPro" id="IPR001034">
    <property type="entry name" value="DeoR_HTH"/>
</dbReference>
<name>A0ABS6H7B4_9PROT</name>
<evidence type="ECO:0000313" key="7">
    <source>
        <dbReference type="Proteomes" id="UP000689967"/>
    </source>
</evidence>
<evidence type="ECO:0000256" key="3">
    <source>
        <dbReference type="ARBA" id="ARBA00023125"/>
    </source>
</evidence>
<dbReference type="EMBL" id="JAERQM010000003">
    <property type="protein sequence ID" value="MBU8544578.1"/>
    <property type="molecule type" value="Genomic_DNA"/>
</dbReference>
<dbReference type="InterPro" id="IPR014036">
    <property type="entry name" value="DeoR-like_C"/>
</dbReference>
<evidence type="ECO:0000259" key="5">
    <source>
        <dbReference type="PROSITE" id="PS51000"/>
    </source>
</evidence>
<dbReference type="Pfam" id="PF08220">
    <property type="entry name" value="HTH_DeoR"/>
    <property type="match status" value="1"/>
</dbReference>
<dbReference type="PANTHER" id="PTHR30363">
    <property type="entry name" value="HTH-TYPE TRANSCRIPTIONAL REGULATOR SRLR-RELATED"/>
    <property type="match status" value="1"/>
</dbReference>
<comment type="caution">
    <text evidence="6">The sequence shown here is derived from an EMBL/GenBank/DDBJ whole genome shotgun (WGS) entry which is preliminary data.</text>
</comment>
<dbReference type="SMART" id="SM01134">
    <property type="entry name" value="DeoRC"/>
    <property type="match status" value="1"/>
</dbReference>
<dbReference type="InterPro" id="IPR050313">
    <property type="entry name" value="Carb_Metab_HTH_regulators"/>
</dbReference>
<dbReference type="RefSeq" id="WP_216875911.1">
    <property type="nucleotide sequence ID" value="NZ_JAERQM010000003.1"/>
</dbReference>